<reference evidence="2 3" key="1">
    <citation type="submission" date="2019-06" db="EMBL/GenBank/DDBJ databases">
        <title>Genomic Encyclopedia of Type Strains, Phase IV (KMG-V): Genome sequencing to study the core and pangenomes of soil and plant-associated prokaryotes.</title>
        <authorList>
            <person name="Whitman W."/>
        </authorList>
    </citation>
    <scope>NUCLEOTIDE SEQUENCE [LARGE SCALE GENOMIC DNA]</scope>
    <source>
        <strain evidence="2 3">BR 11796</strain>
    </source>
</reference>
<evidence type="ECO:0000313" key="2">
    <source>
        <dbReference type="EMBL" id="TWA72628.1"/>
    </source>
</evidence>
<dbReference type="AlphaFoldDB" id="A0A560BJ25"/>
<dbReference type="Pfam" id="PF12760">
    <property type="entry name" value="Zn_ribbon_IS1595"/>
    <property type="match status" value="1"/>
</dbReference>
<dbReference type="Proteomes" id="UP000316083">
    <property type="component" value="Unassembled WGS sequence"/>
</dbReference>
<dbReference type="Pfam" id="PF12762">
    <property type="entry name" value="DDE_Tnp_IS1595"/>
    <property type="match status" value="1"/>
</dbReference>
<evidence type="ECO:0000259" key="1">
    <source>
        <dbReference type="SMART" id="SM01126"/>
    </source>
</evidence>
<evidence type="ECO:0000313" key="3">
    <source>
        <dbReference type="Proteomes" id="UP000316083"/>
    </source>
</evidence>
<sequence length="321" mass="35910">MARSKTQFQKGLSDVEFQEIYGTEEQCRNAVFRLRWPDGFRCPACGGTRHCRTGPNKRLFQCTDCRRQTSLTAGTIFDNTKLPLTTWFRAMHLVTRGKHGISSLELGRCLGVSQNAAHRILQKLMQVMHERERDGRHRIGGFLSAVQMDDAYLGGEHNGGKRGRGAAGKTPFVAVVETGLDGRPQRTLLQVVSGFKKTEVETMCRNAIEPGTVAVSDGLSCFRGCGSGGLFHIPITTGGGRASTKTATFSWVNTVLANVKNSLLGTHRWFSRKHAPRYLAQFQWRFNRRFNLKEILTRLAYAAVRTPPMPAHLLKMAESRW</sequence>
<gene>
    <name evidence="2" type="ORF">FBZ82_102228</name>
</gene>
<dbReference type="SMART" id="SM01126">
    <property type="entry name" value="DDE_Tnp_IS1595"/>
    <property type="match status" value="1"/>
</dbReference>
<feature type="domain" description="ISXO2-like transposase" evidence="1">
    <location>
        <begin position="138"/>
        <end position="287"/>
    </location>
</feature>
<dbReference type="InterPro" id="IPR024442">
    <property type="entry name" value="Transposase_Zn_ribbon"/>
</dbReference>
<dbReference type="InterPro" id="IPR024445">
    <property type="entry name" value="Tnp_ISXO2-like"/>
</dbReference>
<accession>A0A560BJ25</accession>
<dbReference type="EMBL" id="VITF01000002">
    <property type="protein sequence ID" value="TWA72628.1"/>
    <property type="molecule type" value="Genomic_DNA"/>
</dbReference>
<organism evidence="2 3">
    <name type="scientific">Azospirillum brasilense</name>
    <dbReference type="NCBI Taxonomy" id="192"/>
    <lineage>
        <taxon>Bacteria</taxon>
        <taxon>Pseudomonadati</taxon>
        <taxon>Pseudomonadota</taxon>
        <taxon>Alphaproteobacteria</taxon>
        <taxon>Rhodospirillales</taxon>
        <taxon>Azospirillaceae</taxon>
        <taxon>Azospirillum</taxon>
    </lineage>
</organism>
<proteinExistence type="predicted"/>
<dbReference type="RefSeq" id="WP_145673570.1">
    <property type="nucleotide sequence ID" value="NZ_VITF01000002.1"/>
</dbReference>
<name>A0A560BJ25_AZOBR</name>
<comment type="caution">
    <text evidence="2">The sequence shown here is derived from an EMBL/GenBank/DDBJ whole genome shotgun (WGS) entry which is preliminary data.</text>
</comment>
<dbReference type="NCBIfam" id="NF033547">
    <property type="entry name" value="transpos_IS1595"/>
    <property type="match status" value="1"/>
</dbReference>
<protein>
    <submittedName>
        <fullName evidence="2">Transposase-like zinc ribbon protein</fullName>
    </submittedName>
</protein>